<keyword evidence="10" id="KW-0187">Copper transport</keyword>
<keyword evidence="13" id="KW-1278">Translocase</keyword>
<dbReference type="Pfam" id="PF00122">
    <property type="entry name" value="E1-E2_ATPase"/>
    <property type="match status" value="1"/>
</dbReference>
<dbReference type="GO" id="GO:0005524">
    <property type="term" value="F:ATP binding"/>
    <property type="evidence" value="ECO:0007669"/>
    <property type="project" value="UniProtKB-UniRule"/>
</dbReference>
<evidence type="ECO:0000256" key="2">
    <source>
        <dbReference type="ARBA" id="ARBA00006024"/>
    </source>
</evidence>
<dbReference type="InterPro" id="IPR023298">
    <property type="entry name" value="ATPase_P-typ_TM_dom_sf"/>
</dbReference>
<dbReference type="GO" id="GO:0140581">
    <property type="term" value="F:P-type monovalent copper transporter activity"/>
    <property type="evidence" value="ECO:0007669"/>
    <property type="project" value="UniProtKB-EC"/>
</dbReference>
<dbReference type="Gene3D" id="3.30.70.100">
    <property type="match status" value="2"/>
</dbReference>
<keyword evidence="9 18" id="KW-0547">Nucleotide-binding</keyword>
<dbReference type="SUPFAM" id="SSF56784">
    <property type="entry name" value="HAD-like"/>
    <property type="match status" value="1"/>
</dbReference>
<dbReference type="FunFam" id="2.70.150.10:FF:000020">
    <property type="entry name" value="Copper-exporting P-type ATPase A"/>
    <property type="match status" value="1"/>
</dbReference>
<evidence type="ECO:0000259" key="20">
    <source>
        <dbReference type="PROSITE" id="PS50846"/>
    </source>
</evidence>
<dbReference type="InterPro" id="IPR001757">
    <property type="entry name" value="P_typ_ATPase"/>
</dbReference>
<dbReference type="GO" id="GO:0005507">
    <property type="term" value="F:copper ion binding"/>
    <property type="evidence" value="ECO:0007669"/>
    <property type="project" value="InterPro"/>
</dbReference>
<dbReference type="SFLD" id="SFLDF00027">
    <property type="entry name" value="p-type_atpase"/>
    <property type="match status" value="1"/>
</dbReference>
<feature type="transmembrane region" description="Helical" evidence="18">
    <location>
        <begin position="755"/>
        <end position="774"/>
    </location>
</feature>
<accession>A0A7W5ETI4</accession>
<dbReference type="InterPro" id="IPR018303">
    <property type="entry name" value="ATPase_P-typ_P_site"/>
</dbReference>
<dbReference type="NCBIfam" id="TIGR01525">
    <property type="entry name" value="ATPase-IB_hvy"/>
    <property type="match status" value="1"/>
</dbReference>
<dbReference type="SFLD" id="SFLDS00003">
    <property type="entry name" value="Haloacid_Dehalogenase"/>
    <property type="match status" value="1"/>
</dbReference>
<dbReference type="Gene3D" id="3.40.1110.10">
    <property type="entry name" value="Calcium-transporting ATPase, cytoplasmic domain N"/>
    <property type="match status" value="1"/>
</dbReference>
<feature type="region of interest" description="Disordered" evidence="19">
    <location>
        <begin position="131"/>
        <end position="151"/>
    </location>
</feature>
<keyword evidence="17 18" id="KW-0472">Membrane</keyword>
<dbReference type="PRINTS" id="PR00119">
    <property type="entry name" value="CATATPASE"/>
</dbReference>
<comment type="similarity">
    <text evidence="2 18">Belongs to the cation transport ATPase (P-type) (TC 3.A.3) family. Type IB subfamily.</text>
</comment>
<dbReference type="EC" id="7.2.2.8" evidence="3"/>
<evidence type="ECO:0000256" key="5">
    <source>
        <dbReference type="ARBA" id="ARBA00022475"/>
    </source>
</evidence>
<gene>
    <name evidence="21" type="ORF">FHR97_002025</name>
</gene>
<dbReference type="NCBIfam" id="TIGR00003">
    <property type="entry name" value="copper ion binding protein"/>
    <property type="match status" value="2"/>
</dbReference>
<dbReference type="PANTHER" id="PTHR43520">
    <property type="entry name" value="ATP7, ISOFORM B"/>
    <property type="match status" value="1"/>
</dbReference>
<dbReference type="FunFam" id="3.30.70.100:FF:000001">
    <property type="entry name" value="ATPase copper transporting beta"/>
    <property type="match status" value="1"/>
</dbReference>
<evidence type="ECO:0000256" key="9">
    <source>
        <dbReference type="ARBA" id="ARBA00022741"/>
    </source>
</evidence>
<keyword evidence="4" id="KW-0813">Transport</keyword>
<evidence type="ECO:0000256" key="14">
    <source>
        <dbReference type="ARBA" id="ARBA00022989"/>
    </source>
</evidence>
<dbReference type="Pfam" id="PF00702">
    <property type="entry name" value="Hydrolase"/>
    <property type="match status" value="1"/>
</dbReference>
<evidence type="ECO:0000256" key="15">
    <source>
        <dbReference type="ARBA" id="ARBA00023008"/>
    </source>
</evidence>
<dbReference type="CDD" id="cd00371">
    <property type="entry name" value="HMA"/>
    <property type="match status" value="2"/>
</dbReference>
<dbReference type="InterPro" id="IPR006121">
    <property type="entry name" value="HMA_dom"/>
</dbReference>
<dbReference type="EMBL" id="JACHXR010000004">
    <property type="protein sequence ID" value="MBB3231173.1"/>
    <property type="molecule type" value="Genomic_DNA"/>
</dbReference>
<dbReference type="InterPro" id="IPR023299">
    <property type="entry name" value="ATPase_P-typ_cyto_dom_N"/>
</dbReference>
<evidence type="ECO:0000256" key="17">
    <source>
        <dbReference type="ARBA" id="ARBA00023136"/>
    </source>
</evidence>
<dbReference type="InterPro" id="IPR027256">
    <property type="entry name" value="P-typ_ATPase_IB"/>
</dbReference>
<dbReference type="NCBIfam" id="TIGR01494">
    <property type="entry name" value="ATPase_P-type"/>
    <property type="match status" value="1"/>
</dbReference>
<evidence type="ECO:0000313" key="22">
    <source>
        <dbReference type="Proteomes" id="UP000518892"/>
    </source>
</evidence>
<comment type="subcellular location">
    <subcellularLocation>
        <location evidence="1">Cell membrane</location>
        <topology evidence="1">Multi-pass membrane protein</topology>
    </subcellularLocation>
</comment>
<evidence type="ECO:0000256" key="4">
    <source>
        <dbReference type="ARBA" id="ARBA00022448"/>
    </source>
</evidence>
<dbReference type="GO" id="GO:0060003">
    <property type="term" value="P:copper ion export"/>
    <property type="evidence" value="ECO:0007669"/>
    <property type="project" value="UniProtKB-ARBA"/>
</dbReference>
<feature type="transmembrane region" description="Helical" evidence="18">
    <location>
        <begin position="412"/>
        <end position="434"/>
    </location>
</feature>
<dbReference type="Gene3D" id="2.70.150.10">
    <property type="entry name" value="Calcium-transporting ATPase, cytoplasmic transduction domain A"/>
    <property type="match status" value="1"/>
</dbReference>
<feature type="transmembrane region" description="Helical" evidence="18">
    <location>
        <begin position="231"/>
        <end position="254"/>
    </location>
</feature>
<dbReference type="GO" id="GO:0043682">
    <property type="term" value="F:P-type divalent copper transporter activity"/>
    <property type="evidence" value="ECO:0007669"/>
    <property type="project" value="TreeGrafter"/>
</dbReference>
<keyword evidence="14 18" id="KW-1133">Transmembrane helix</keyword>
<keyword evidence="11 18" id="KW-0067">ATP-binding</keyword>
<dbReference type="Gene3D" id="3.40.50.1000">
    <property type="entry name" value="HAD superfamily/HAD-like"/>
    <property type="match status" value="1"/>
</dbReference>
<evidence type="ECO:0000256" key="6">
    <source>
        <dbReference type="ARBA" id="ARBA00022692"/>
    </source>
</evidence>
<dbReference type="PROSITE" id="PS50846">
    <property type="entry name" value="HMA_2"/>
    <property type="match status" value="2"/>
</dbReference>
<dbReference type="GO" id="GO:0016887">
    <property type="term" value="F:ATP hydrolysis activity"/>
    <property type="evidence" value="ECO:0007669"/>
    <property type="project" value="InterPro"/>
</dbReference>
<dbReference type="AlphaFoldDB" id="A0A7W5ETI4"/>
<comment type="caution">
    <text evidence="21">The sequence shown here is derived from an EMBL/GenBank/DDBJ whole genome shotgun (WGS) entry which is preliminary data.</text>
</comment>
<dbReference type="InterPro" id="IPR017969">
    <property type="entry name" value="Heavy-metal-associated_CS"/>
</dbReference>
<dbReference type="InterPro" id="IPR008250">
    <property type="entry name" value="ATPase_P-typ_transduc_dom_A_sf"/>
</dbReference>
<dbReference type="FunFam" id="3.40.50.1000:FF:000333">
    <property type="entry name" value="Copper-transporting ATPase 2"/>
    <property type="match status" value="1"/>
</dbReference>
<evidence type="ECO:0000256" key="8">
    <source>
        <dbReference type="ARBA" id="ARBA00022737"/>
    </source>
</evidence>
<feature type="transmembrane region" description="Helical" evidence="18">
    <location>
        <begin position="260"/>
        <end position="278"/>
    </location>
</feature>
<dbReference type="FunFam" id="3.30.70.100:FF:000005">
    <property type="entry name" value="Copper-exporting P-type ATPase A"/>
    <property type="match status" value="1"/>
</dbReference>
<dbReference type="GO" id="GO:0055070">
    <property type="term" value="P:copper ion homeostasis"/>
    <property type="evidence" value="ECO:0007669"/>
    <property type="project" value="TreeGrafter"/>
</dbReference>
<dbReference type="PROSITE" id="PS00154">
    <property type="entry name" value="ATPASE_E1_E2"/>
    <property type="match status" value="1"/>
</dbReference>
<dbReference type="SFLD" id="SFLDG00002">
    <property type="entry name" value="C1.7:_P-type_atpase_like"/>
    <property type="match status" value="1"/>
</dbReference>
<dbReference type="PANTHER" id="PTHR43520:SF8">
    <property type="entry name" value="P-TYPE CU(+) TRANSPORTER"/>
    <property type="match status" value="1"/>
</dbReference>
<feature type="transmembrane region" description="Helical" evidence="18">
    <location>
        <begin position="440"/>
        <end position="463"/>
    </location>
</feature>
<evidence type="ECO:0000256" key="3">
    <source>
        <dbReference type="ARBA" id="ARBA00012517"/>
    </source>
</evidence>
<feature type="transmembrane region" description="Helical" evidence="18">
    <location>
        <begin position="780"/>
        <end position="798"/>
    </location>
</feature>
<dbReference type="RefSeq" id="WP_425486078.1">
    <property type="nucleotide sequence ID" value="NZ_JACHXR010000004.1"/>
</dbReference>
<sequence>MMAENVDIEIRGMSCASCVGRVERALGQQPGVVDARVNLATQKAAIQVEGGTATASLLDAIETAGYQPVVESLDIPVTGMSCGSCVSRIERALGKLPGMVEVSVNLATRKAFVRFLPGAVSSSRIHHAIREAGYEPQEAEAPQPADDEDREERRLRHRVLLAAVFTIPVVLIAMGKMIPALEALLSSLMPHRGWMGIEWLLTTPVQFYAGARFYRAGYAELRHANPGMNSLVMIGSSAAYFYSVAALLVPGFFPTGTAESYFEAAAVIVTLILLGRYFEHIAKGRTSEAIKKLLQLQAKTARLVRDDETVEVPIEAVVPGDRLLVRPGESIPVDGVVEEGHSYVDESMISGEPVPVAKQQEAEVVGGTINKNGALTFRATRVGGDTLLSQIIRMVEAAQAEKPPIQQLADKIAGVFVPAVIAIALITFGVWFAFGPPPALSFAFVTTVSVLLIACPCAMGLATPTAIMVGTGKGAEMGVLFRKGAALETLAKMDTVVLDKTGTLTRGRPELTDFEAIDGHENEVLRLVAAVEAQSEHPIAEAIVRGARARGLELPAVSHFGAEPGYGIEADVAGHRLHVGADRYMNRLGIELGQAEARAKAFAEDAKSPLYAAVDGRLAAVIAVADPLKAGSAEAIAALKAQGLEVAMLTGDNRATADAIARQVGIQRILAEVLPDQKAAEIRRLQSEGKRVAFVGDGINDAPALAQADVGIAIGTGTDIAIEAGDVVLMRGDLRGIVNATALSRRTHRTIIGNFVWAYGYNLALIPVAAGVLYPLVGVLLNPMLAAAAMSISSVFVLTNSLRLRRFTPDIDDTSPVTSGEPQAGQVHQAQAVKAARRSI</sequence>
<keyword evidence="15" id="KW-0186">Copper</keyword>
<dbReference type="InterPro" id="IPR006122">
    <property type="entry name" value="HMA_Cu_ion-bd"/>
</dbReference>
<reference evidence="21 22" key="1">
    <citation type="submission" date="2020-08" db="EMBL/GenBank/DDBJ databases">
        <title>Genomic Encyclopedia of Type Strains, Phase III (KMG-III): the genomes of soil and plant-associated and newly described type strains.</title>
        <authorList>
            <person name="Whitman W."/>
        </authorList>
    </citation>
    <scope>NUCLEOTIDE SEQUENCE [LARGE SCALE GENOMIC DNA]</scope>
    <source>
        <strain evidence="21 22">CECT 7744</strain>
    </source>
</reference>
<proteinExistence type="inferred from homology"/>
<dbReference type="GO" id="GO:0005886">
    <property type="term" value="C:plasma membrane"/>
    <property type="evidence" value="ECO:0007669"/>
    <property type="project" value="UniProtKB-SubCell"/>
</dbReference>
<keyword evidence="22" id="KW-1185">Reference proteome</keyword>
<evidence type="ECO:0000256" key="11">
    <source>
        <dbReference type="ARBA" id="ARBA00022840"/>
    </source>
</evidence>
<dbReference type="SUPFAM" id="SSF81665">
    <property type="entry name" value="Calcium ATPase, transmembrane domain M"/>
    <property type="match status" value="1"/>
</dbReference>
<organism evidence="21 22">
    <name type="scientific">Halomonas stenophila</name>
    <dbReference type="NCBI Taxonomy" id="795312"/>
    <lineage>
        <taxon>Bacteria</taxon>
        <taxon>Pseudomonadati</taxon>
        <taxon>Pseudomonadota</taxon>
        <taxon>Gammaproteobacteria</taxon>
        <taxon>Oceanospirillales</taxon>
        <taxon>Halomonadaceae</taxon>
        <taxon>Halomonas</taxon>
    </lineage>
</organism>
<evidence type="ECO:0000256" key="16">
    <source>
        <dbReference type="ARBA" id="ARBA00023065"/>
    </source>
</evidence>
<dbReference type="PROSITE" id="PS01047">
    <property type="entry name" value="HMA_1"/>
    <property type="match status" value="2"/>
</dbReference>
<keyword evidence="12" id="KW-0460">Magnesium</keyword>
<protein>
    <recommendedName>
        <fullName evidence="3">P-type Cu(+) transporter</fullName>
        <ecNumber evidence="3">7.2.2.8</ecNumber>
    </recommendedName>
</protein>
<dbReference type="CDD" id="cd02094">
    <property type="entry name" value="P-type_ATPase_Cu-like"/>
    <property type="match status" value="1"/>
</dbReference>
<dbReference type="InterPro" id="IPR059000">
    <property type="entry name" value="ATPase_P-type_domA"/>
</dbReference>
<feature type="transmembrane region" description="Helical" evidence="18">
    <location>
        <begin position="193"/>
        <end position="211"/>
    </location>
</feature>
<dbReference type="SUPFAM" id="SSF81653">
    <property type="entry name" value="Calcium ATPase, transduction domain A"/>
    <property type="match status" value="1"/>
</dbReference>
<feature type="domain" description="HMA" evidence="20">
    <location>
        <begin position="71"/>
        <end position="137"/>
    </location>
</feature>
<dbReference type="InterPro" id="IPR023214">
    <property type="entry name" value="HAD_sf"/>
</dbReference>
<dbReference type="Pfam" id="PF00403">
    <property type="entry name" value="HMA"/>
    <property type="match status" value="2"/>
</dbReference>
<name>A0A7W5ETI4_9GAMM</name>
<keyword evidence="5 18" id="KW-1003">Cell membrane</keyword>
<evidence type="ECO:0000256" key="1">
    <source>
        <dbReference type="ARBA" id="ARBA00004651"/>
    </source>
</evidence>
<feature type="compositionally biased region" description="Low complexity" evidence="19">
    <location>
        <begin position="135"/>
        <end position="144"/>
    </location>
</feature>
<evidence type="ECO:0000256" key="7">
    <source>
        <dbReference type="ARBA" id="ARBA00022723"/>
    </source>
</evidence>
<dbReference type="InterPro" id="IPR036412">
    <property type="entry name" value="HAD-like_sf"/>
</dbReference>
<evidence type="ECO:0000256" key="12">
    <source>
        <dbReference type="ARBA" id="ARBA00022842"/>
    </source>
</evidence>
<evidence type="ECO:0000256" key="19">
    <source>
        <dbReference type="SAM" id="MobiDB-lite"/>
    </source>
</evidence>
<dbReference type="InterPro" id="IPR036163">
    <property type="entry name" value="HMA_dom_sf"/>
</dbReference>
<evidence type="ECO:0000256" key="13">
    <source>
        <dbReference type="ARBA" id="ARBA00022967"/>
    </source>
</evidence>
<dbReference type="NCBIfam" id="TIGR01511">
    <property type="entry name" value="ATPase-IB1_Cu"/>
    <property type="match status" value="1"/>
</dbReference>
<keyword evidence="8" id="KW-0677">Repeat</keyword>
<dbReference type="PRINTS" id="PR00943">
    <property type="entry name" value="CUATPASE"/>
</dbReference>
<dbReference type="SUPFAM" id="SSF55008">
    <property type="entry name" value="HMA, heavy metal-associated domain"/>
    <property type="match status" value="2"/>
</dbReference>
<dbReference type="InterPro" id="IPR044492">
    <property type="entry name" value="P_typ_ATPase_HD_dom"/>
</dbReference>
<evidence type="ECO:0000256" key="10">
    <source>
        <dbReference type="ARBA" id="ARBA00022796"/>
    </source>
</evidence>
<keyword evidence="6 18" id="KW-0812">Transmembrane</keyword>
<evidence type="ECO:0000313" key="21">
    <source>
        <dbReference type="EMBL" id="MBB3231173.1"/>
    </source>
</evidence>
<dbReference type="Proteomes" id="UP000518892">
    <property type="component" value="Unassembled WGS sequence"/>
</dbReference>
<feature type="domain" description="HMA" evidence="20">
    <location>
        <begin position="4"/>
        <end position="69"/>
    </location>
</feature>
<keyword evidence="16" id="KW-0406">Ion transport</keyword>
<keyword evidence="7 18" id="KW-0479">Metal-binding</keyword>
<evidence type="ECO:0000256" key="18">
    <source>
        <dbReference type="RuleBase" id="RU362081"/>
    </source>
</evidence>
<feature type="transmembrane region" description="Helical" evidence="18">
    <location>
        <begin position="159"/>
        <end position="181"/>
    </location>
</feature>